<protein>
    <submittedName>
        <fullName evidence="1">Uncharacterized protein</fullName>
    </submittedName>
</protein>
<name>A0A099KBF1_COLPS</name>
<evidence type="ECO:0000313" key="2">
    <source>
        <dbReference type="Proteomes" id="UP000029843"/>
    </source>
</evidence>
<gene>
    <name evidence="1" type="ORF">ND2E_4379</name>
</gene>
<proteinExistence type="predicted"/>
<accession>A0A099KBF1</accession>
<comment type="caution">
    <text evidence="1">The sequence shown here is derived from an EMBL/GenBank/DDBJ whole genome shotgun (WGS) entry which is preliminary data.</text>
</comment>
<reference evidence="1 2" key="1">
    <citation type="submission" date="2014-08" db="EMBL/GenBank/DDBJ databases">
        <title>Genomic and Phenotypic Diversity of Colwellia psychrerythraea strains from Disparate Marine Basins.</title>
        <authorList>
            <person name="Techtmann S.M."/>
            <person name="Stelling S.C."/>
            <person name="Utturkar S.M."/>
            <person name="Alshibli N."/>
            <person name="Harris A."/>
            <person name="Brown S.D."/>
            <person name="Hazen T.C."/>
        </authorList>
    </citation>
    <scope>NUCLEOTIDE SEQUENCE [LARGE SCALE GENOMIC DNA]</scope>
    <source>
        <strain evidence="1 2">ND2E</strain>
    </source>
</reference>
<dbReference type="RefSeq" id="WP_033095339.1">
    <property type="nucleotide sequence ID" value="NZ_JQED01000053.1"/>
</dbReference>
<evidence type="ECO:0000313" key="1">
    <source>
        <dbReference type="EMBL" id="KGJ87641.1"/>
    </source>
</evidence>
<dbReference type="AlphaFoldDB" id="A0A099KBF1"/>
<dbReference type="Proteomes" id="UP000029843">
    <property type="component" value="Unassembled WGS sequence"/>
</dbReference>
<organism evidence="1 2">
    <name type="scientific">Colwellia psychrerythraea</name>
    <name type="common">Vibrio psychroerythus</name>
    <dbReference type="NCBI Taxonomy" id="28229"/>
    <lineage>
        <taxon>Bacteria</taxon>
        <taxon>Pseudomonadati</taxon>
        <taxon>Pseudomonadota</taxon>
        <taxon>Gammaproteobacteria</taxon>
        <taxon>Alteromonadales</taxon>
        <taxon>Colwelliaceae</taxon>
        <taxon>Colwellia</taxon>
    </lineage>
</organism>
<dbReference type="PATRIC" id="fig|28229.4.peg.3743"/>
<dbReference type="EMBL" id="JQED01000053">
    <property type="protein sequence ID" value="KGJ87641.1"/>
    <property type="molecule type" value="Genomic_DNA"/>
</dbReference>
<sequence length="287" mass="33903">MFHEKLNEFSISTLMITTSYDDGYFKFPCSDYFTKSYLYLQKSIELNAPYIQNLEESFKKMALAIYMVESDYRYQEIKKIMEEHKEATNKYIEPSLWDDINESVTKQNYYSKKAHQSVFRIPDDNLDMAKVVADRNVIDGMLVSIMNEFPERDLTDDFPVVNYVHEPFSDIKIQFDEFGKSSRIEFNYLGSRVSYRIKAEPQMGHGAYGYSDEYSYNLFDGGYIDSDNEDESVIASVLRYFLIMGRKLSNKSRNQENRVKLDEQIKNGEVQHLNMFSIHDEYKRLNE</sequence>